<evidence type="ECO:0000256" key="3">
    <source>
        <dbReference type="ARBA" id="ARBA00011738"/>
    </source>
</evidence>
<dbReference type="RefSeq" id="WP_028598309.1">
    <property type="nucleotide sequence ID" value="NZ_BIMM01000052.1"/>
</dbReference>
<dbReference type="InterPro" id="IPR001544">
    <property type="entry name" value="Aminotrans_IV"/>
</dbReference>
<comment type="cofactor">
    <cofactor evidence="1 6">
        <name>pyridoxal 5'-phosphate</name>
        <dbReference type="ChEBI" id="CHEBI:597326"/>
    </cofactor>
</comment>
<dbReference type="PROSITE" id="PS00770">
    <property type="entry name" value="AA_TRANSFER_CLASS_4"/>
    <property type="match status" value="1"/>
</dbReference>
<evidence type="ECO:0000256" key="5">
    <source>
        <dbReference type="RuleBase" id="RU004106"/>
    </source>
</evidence>
<evidence type="ECO:0000256" key="1">
    <source>
        <dbReference type="ARBA" id="ARBA00001933"/>
    </source>
</evidence>
<dbReference type="EC" id="4.1.3.38" evidence="7"/>
<dbReference type="InterPro" id="IPR043132">
    <property type="entry name" value="BCAT-like_C"/>
</dbReference>
<sequence length="298" mass="32399">MKIAYNGAVVSAGDARISAFDHGFLYGMGLFETFRTYGGRPYLLERHLRRLAEGCRELRIRYEPDAERLEALIRRTAEANGLPGDAYVRLTVSAGDGGLGLPAGDYEEPQELVMVKPLPAAAPGLYERGRELRLLRTPRNTPELATRLKSLHYMNCIAAKRELADTDAAPGAEGLMLTADGRLAEGIVSNLFFVADGEVRTPSLDTGILPGITRERVLELAQAAGHPVREGRWSWEALLEADEVWTTNSVQELVPVTTLAGLDGEPAHPRAGRAAGPVVRELLAQYREDAGSRPSADT</sequence>
<dbReference type="OrthoDB" id="9805628at2"/>
<dbReference type="GO" id="GO:0008696">
    <property type="term" value="F:4-amino-4-deoxychorismate lyase activity"/>
    <property type="evidence" value="ECO:0007669"/>
    <property type="project" value="UniProtKB-EC"/>
</dbReference>
<dbReference type="Gene3D" id="3.20.10.10">
    <property type="entry name" value="D-amino Acid Aminotransferase, subunit A, domain 2"/>
    <property type="match status" value="1"/>
</dbReference>
<dbReference type="FunFam" id="3.20.10.10:FF:000002">
    <property type="entry name" value="D-alanine aminotransferase"/>
    <property type="match status" value="1"/>
</dbReference>
<dbReference type="GO" id="GO:0046394">
    <property type="term" value="P:carboxylic acid biosynthetic process"/>
    <property type="evidence" value="ECO:0007669"/>
    <property type="project" value="UniProtKB-ARBA"/>
</dbReference>
<evidence type="ECO:0000313" key="8">
    <source>
        <dbReference type="Proteomes" id="UP000234789"/>
    </source>
</evidence>
<organism evidence="7 8">
    <name type="scientific">Paenibacillus pasadenensis</name>
    <dbReference type="NCBI Taxonomy" id="217090"/>
    <lineage>
        <taxon>Bacteria</taxon>
        <taxon>Bacillati</taxon>
        <taxon>Bacillota</taxon>
        <taxon>Bacilli</taxon>
        <taxon>Bacillales</taxon>
        <taxon>Paenibacillaceae</taxon>
        <taxon>Paenibacillus</taxon>
    </lineage>
</organism>
<proteinExistence type="inferred from homology"/>
<dbReference type="AlphaFoldDB" id="A0A2N5MZW6"/>
<keyword evidence="4 6" id="KW-0663">Pyridoxal phosphate</keyword>
<dbReference type="SUPFAM" id="SSF56752">
    <property type="entry name" value="D-aminoacid aminotransferase-like PLP-dependent enzymes"/>
    <property type="match status" value="1"/>
</dbReference>
<comment type="subunit">
    <text evidence="3">Homodimer.</text>
</comment>
<dbReference type="GO" id="GO:0008652">
    <property type="term" value="P:amino acid biosynthetic process"/>
    <property type="evidence" value="ECO:0007669"/>
    <property type="project" value="UniProtKB-ARBA"/>
</dbReference>
<dbReference type="EMBL" id="NFEZ01000004">
    <property type="protein sequence ID" value="PLT43602.1"/>
    <property type="molecule type" value="Genomic_DNA"/>
</dbReference>
<dbReference type="PANTHER" id="PTHR42743:SF11">
    <property type="entry name" value="AMINODEOXYCHORISMATE LYASE"/>
    <property type="match status" value="1"/>
</dbReference>
<evidence type="ECO:0000313" key="7">
    <source>
        <dbReference type="EMBL" id="PLT43602.1"/>
    </source>
</evidence>
<dbReference type="InterPro" id="IPR043131">
    <property type="entry name" value="BCAT-like_N"/>
</dbReference>
<dbReference type="GO" id="GO:0005829">
    <property type="term" value="C:cytosol"/>
    <property type="evidence" value="ECO:0007669"/>
    <property type="project" value="TreeGrafter"/>
</dbReference>
<evidence type="ECO:0000256" key="4">
    <source>
        <dbReference type="ARBA" id="ARBA00022898"/>
    </source>
</evidence>
<dbReference type="Pfam" id="PF01063">
    <property type="entry name" value="Aminotran_4"/>
    <property type="match status" value="1"/>
</dbReference>
<reference evidence="7 8" key="1">
    <citation type="submission" date="2017-05" db="EMBL/GenBank/DDBJ databases">
        <title>Functional genome analysis of Paenibacillus pasadenensis strain R16: insights on endophytic life style and antifungal activity.</title>
        <authorList>
            <person name="Passera A."/>
            <person name="Marcolungo L."/>
            <person name="Casati P."/>
            <person name="Brasca M."/>
            <person name="Quaglino F."/>
            <person name="Delledonne M."/>
        </authorList>
    </citation>
    <scope>NUCLEOTIDE SEQUENCE [LARGE SCALE GENOMIC DNA]</scope>
    <source>
        <strain evidence="7 8">R16</strain>
    </source>
</reference>
<name>A0A2N5MZW6_9BACL</name>
<gene>
    <name evidence="7" type="ORF">B8V81_2033</name>
</gene>
<comment type="caution">
    <text evidence="7">The sequence shown here is derived from an EMBL/GenBank/DDBJ whole genome shotgun (WGS) entry which is preliminary data.</text>
</comment>
<dbReference type="Gene3D" id="3.30.470.10">
    <property type="match status" value="1"/>
</dbReference>
<evidence type="ECO:0000256" key="6">
    <source>
        <dbReference type="RuleBase" id="RU004516"/>
    </source>
</evidence>
<dbReference type="InterPro" id="IPR050571">
    <property type="entry name" value="Class-IV_PLP-Dep_Aminotrnsfr"/>
</dbReference>
<evidence type="ECO:0000256" key="2">
    <source>
        <dbReference type="ARBA" id="ARBA00009320"/>
    </source>
</evidence>
<dbReference type="Proteomes" id="UP000234789">
    <property type="component" value="Unassembled WGS sequence"/>
</dbReference>
<dbReference type="PANTHER" id="PTHR42743">
    <property type="entry name" value="AMINO-ACID AMINOTRANSFERASE"/>
    <property type="match status" value="1"/>
</dbReference>
<dbReference type="CDD" id="cd00449">
    <property type="entry name" value="PLPDE_IV"/>
    <property type="match status" value="1"/>
</dbReference>
<dbReference type="InterPro" id="IPR036038">
    <property type="entry name" value="Aminotransferase-like"/>
</dbReference>
<accession>A0A2N5MZW6</accession>
<comment type="similarity">
    <text evidence="2 5">Belongs to the class-IV pyridoxal-phosphate-dependent aminotransferase family.</text>
</comment>
<keyword evidence="7" id="KW-0456">Lyase</keyword>
<keyword evidence="8" id="KW-1185">Reference proteome</keyword>
<dbReference type="InterPro" id="IPR018300">
    <property type="entry name" value="Aminotrans_IV_CS"/>
</dbReference>
<protein>
    <submittedName>
        <fullName evidence="7">Aminodeoxychorismate lyase</fullName>
        <ecNumber evidence="7">4.1.3.38</ecNumber>
    </submittedName>
</protein>